<reference evidence="1 2" key="1">
    <citation type="journal article" date="2014" name="Int. J. Syst. Evol. Microbiol.">
        <title>Complete genome sequence of Corynebacterium casei LMG S-19264T (=DSM 44701T), isolated from a smear-ripened cheese.</title>
        <authorList>
            <consortium name="US DOE Joint Genome Institute (JGI-PGF)"/>
            <person name="Walter F."/>
            <person name="Albersmeier A."/>
            <person name="Kalinowski J."/>
            <person name="Ruckert C."/>
        </authorList>
    </citation>
    <scope>NUCLEOTIDE SEQUENCE [LARGE SCALE GENOMIC DNA]</scope>
    <source>
        <strain evidence="1 2">KCTC 19473</strain>
    </source>
</reference>
<name>A0A918XC90_9ACTN</name>
<proteinExistence type="predicted"/>
<dbReference type="AlphaFoldDB" id="A0A918XC90"/>
<dbReference type="EMBL" id="BMXL01000009">
    <property type="protein sequence ID" value="GHD25369.1"/>
    <property type="molecule type" value="Genomic_DNA"/>
</dbReference>
<dbReference type="Proteomes" id="UP000654947">
    <property type="component" value="Unassembled WGS sequence"/>
</dbReference>
<dbReference type="PROSITE" id="PS51257">
    <property type="entry name" value="PROKAR_LIPOPROTEIN"/>
    <property type="match status" value="1"/>
</dbReference>
<keyword evidence="2" id="KW-1185">Reference proteome</keyword>
<evidence type="ECO:0000313" key="1">
    <source>
        <dbReference type="EMBL" id="GHD25369.1"/>
    </source>
</evidence>
<accession>A0A918XC90</accession>
<protein>
    <submittedName>
        <fullName evidence="1">Uncharacterized protein</fullName>
    </submittedName>
</protein>
<gene>
    <name evidence="1" type="ORF">GCM10007147_22590</name>
</gene>
<evidence type="ECO:0000313" key="2">
    <source>
        <dbReference type="Proteomes" id="UP000654947"/>
    </source>
</evidence>
<sequence>MCGRSGSRRATNSVSGDGWANWAGVGSAPAFFACSATDSSKVLPAVRFSSYLGNMAAEKLSVSLEAEVLERVRRAAERDGMPLSRWLNNAASRAVDLAEAHAALEEHFAEYGEPSSEARAEARAALEATGVGRPVPLEDAEAAEEALAYLDRISEVDEE</sequence>
<organism evidence="1 2">
    <name type="scientific">Nocardiopsis kunsanensis</name>
    <dbReference type="NCBI Taxonomy" id="141693"/>
    <lineage>
        <taxon>Bacteria</taxon>
        <taxon>Bacillati</taxon>
        <taxon>Actinomycetota</taxon>
        <taxon>Actinomycetes</taxon>
        <taxon>Streptosporangiales</taxon>
        <taxon>Nocardiopsidaceae</taxon>
        <taxon>Nocardiopsis</taxon>
    </lineage>
</organism>
<comment type="caution">
    <text evidence="1">The sequence shown here is derived from an EMBL/GenBank/DDBJ whole genome shotgun (WGS) entry which is preliminary data.</text>
</comment>